<evidence type="ECO:0000256" key="1">
    <source>
        <dbReference type="SAM" id="MobiDB-lite"/>
    </source>
</evidence>
<dbReference type="InterPro" id="IPR004007">
    <property type="entry name" value="DhaL_dom"/>
</dbReference>
<feature type="domain" description="DhaL" evidence="2">
    <location>
        <begin position="10"/>
        <end position="209"/>
    </location>
</feature>
<organism evidence="3 4">
    <name type="scientific">Corynebacterium aquilae DSM 44791</name>
    <dbReference type="NCBI Taxonomy" id="1431546"/>
    <lineage>
        <taxon>Bacteria</taxon>
        <taxon>Bacillati</taxon>
        <taxon>Actinomycetota</taxon>
        <taxon>Actinomycetes</taxon>
        <taxon>Mycobacteriales</taxon>
        <taxon>Corynebacteriaceae</taxon>
        <taxon>Corynebacterium</taxon>
    </lineage>
</organism>
<dbReference type="GO" id="GO:0004371">
    <property type="term" value="F:glycerone kinase activity"/>
    <property type="evidence" value="ECO:0007669"/>
    <property type="project" value="InterPro"/>
</dbReference>
<proteinExistence type="predicted"/>
<evidence type="ECO:0000313" key="4">
    <source>
        <dbReference type="Proteomes" id="UP000185478"/>
    </source>
</evidence>
<dbReference type="EMBL" id="CP009245">
    <property type="protein sequence ID" value="APT84644.1"/>
    <property type="molecule type" value="Genomic_DNA"/>
</dbReference>
<dbReference type="InterPro" id="IPR048394">
    <property type="entry name" value="FakA-like_M"/>
</dbReference>
<dbReference type="OrthoDB" id="9760324at2"/>
<dbReference type="AlphaFoldDB" id="A0A1L7CFQ0"/>
<feature type="region of interest" description="Disordered" evidence="1">
    <location>
        <begin position="237"/>
        <end position="263"/>
    </location>
</feature>
<dbReference type="Gene3D" id="1.25.40.340">
    <property type="match status" value="1"/>
</dbReference>
<accession>A0A1L7CFQ0</accession>
<reference evidence="3 4" key="1">
    <citation type="submission" date="2014-08" db="EMBL/GenBank/DDBJ databases">
        <title>Complete genome sequence of Corynebacterium aquilae S-613T(T) (=DSM 44791(T)), isolated from the choana of a healthy golden eagle.</title>
        <authorList>
            <person name="Ruckert C."/>
            <person name="Albersmeier A."/>
            <person name="Winkler A."/>
            <person name="Kalinowski J."/>
        </authorList>
    </citation>
    <scope>NUCLEOTIDE SEQUENCE [LARGE SCALE GENOMIC DNA]</scope>
    <source>
        <strain evidence="3 4">S-613</strain>
    </source>
</reference>
<dbReference type="Proteomes" id="UP000185478">
    <property type="component" value="Chromosome"/>
</dbReference>
<dbReference type="InterPro" id="IPR050270">
    <property type="entry name" value="DegV_domain_contain"/>
</dbReference>
<dbReference type="InterPro" id="IPR033470">
    <property type="entry name" value="FakA-like_C"/>
</dbReference>
<dbReference type="RefSeq" id="WP_075728430.1">
    <property type="nucleotide sequence ID" value="NZ_CP009245.1"/>
</dbReference>
<dbReference type="PANTHER" id="PTHR33434">
    <property type="entry name" value="DEGV DOMAIN-CONTAINING PROTEIN DR_1986-RELATED"/>
    <property type="match status" value="1"/>
</dbReference>
<dbReference type="SUPFAM" id="SSF101473">
    <property type="entry name" value="DhaL-like"/>
    <property type="match status" value="1"/>
</dbReference>
<name>A0A1L7CFQ0_9CORY</name>
<feature type="compositionally biased region" description="Polar residues" evidence="1">
    <location>
        <begin position="237"/>
        <end position="253"/>
    </location>
</feature>
<dbReference type="Pfam" id="PF02734">
    <property type="entry name" value="Dak2"/>
    <property type="match status" value="1"/>
</dbReference>
<protein>
    <recommendedName>
        <fullName evidence="2">DhaL domain-containing protein</fullName>
    </recommendedName>
</protein>
<feature type="compositionally biased region" description="Basic and acidic residues" evidence="1">
    <location>
        <begin position="254"/>
        <end position="263"/>
    </location>
</feature>
<dbReference type="GO" id="GO:0006071">
    <property type="term" value="P:glycerol metabolic process"/>
    <property type="evidence" value="ECO:0007669"/>
    <property type="project" value="InterPro"/>
</dbReference>
<dbReference type="SMART" id="SM01120">
    <property type="entry name" value="Dak2"/>
    <property type="match status" value="1"/>
</dbReference>
<dbReference type="KEGG" id="caqu:CAQU_05695"/>
<evidence type="ECO:0000259" key="2">
    <source>
        <dbReference type="PROSITE" id="PS51480"/>
    </source>
</evidence>
<dbReference type="Pfam" id="PF13684">
    <property type="entry name" value="FakA-like_C"/>
    <property type="match status" value="1"/>
</dbReference>
<gene>
    <name evidence="3" type="ORF">CAQU_05695</name>
</gene>
<dbReference type="STRING" id="1431546.CAQU_05695"/>
<dbReference type="Pfam" id="PF21645">
    <property type="entry name" value="FakA-like_M"/>
    <property type="match status" value="1"/>
</dbReference>
<dbReference type="SMART" id="SM01121">
    <property type="entry name" value="Dak1_2"/>
    <property type="match status" value="1"/>
</dbReference>
<dbReference type="InterPro" id="IPR036117">
    <property type="entry name" value="DhaL_dom_sf"/>
</dbReference>
<evidence type="ECO:0000313" key="3">
    <source>
        <dbReference type="EMBL" id="APT84644.1"/>
    </source>
</evidence>
<sequence>MPHARELNGHQTLAWAHRAVNALEARRAEINALNVFPVPDSDTGSNMAYTMRSAIDIAEKLPTTQRHSASNITHALAAGSVRGARGNSGVVLSQVLRGLAQETGSGNVTATAVAQALTSACQMVDKAISQPVEGTVITVLRAGAIAAQHAVEQHPATSDTQLRDVVAAACDAARTALALTPSQLPALREAGVVDAGGQGFVFLLEALLDEIEGRDESVLHAMVRPADDATLDAAATSGTQTATNHPPRQQPDSCENHQTTHTDTDERRLEVMCFAQGVDIEHVRAQLNAYGDSIIVAPAADDACTVHIHVDAQQAGPLIEALYTCATISDLRLEILPPVPVVHGPKRIIVAVVPEGPLADLFRAAQATTISPGDSLVNDIASAVKRQGSQEVILLPNGLATRQQLISTELAAHASNRPLAIVNTDHLVAGLAALAVHDANQPLAVDNLAMTEAATSVRTALINQVEHGHLTPAGAVAAGDWVATAGNETFAVGESVLDCTAAAARTLLRKDGEMLTVLVQSTVSDVITVDNLEAILGEDIDIAIYLADGIDATVELGVE</sequence>
<dbReference type="PANTHER" id="PTHR33434:SF4">
    <property type="entry name" value="PHOSPHATASE PROTEIN"/>
    <property type="match status" value="1"/>
</dbReference>
<dbReference type="PROSITE" id="PS51480">
    <property type="entry name" value="DHAL"/>
    <property type="match status" value="1"/>
</dbReference>
<keyword evidence="4" id="KW-1185">Reference proteome</keyword>